<evidence type="ECO:0000259" key="2">
    <source>
        <dbReference type="PROSITE" id="PS50893"/>
    </source>
</evidence>
<dbReference type="AlphaFoldDB" id="A0A9X9WTU0"/>
<dbReference type="SUPFAM" id="SSF52540">
    <property type="entry name" value="P-loop containing nucleoside triphosphate hydrolases"/>
    <property type="match status" value="1"/>
</dbReference>
<proteinExistence type="predicted"/>
<evidence type="ECO:0000313" key="4">
    <source>
        <dbReference type="Proteomes" id="UP001138751"/>
    </source>
</evidence>
<evidence type="ECO:0000256" key="1">
    <source>
        <dbReference type="SAM" id="MobiDB-lite"/>
    </source>
</evidence>
<sequence length="234" mass="25066">MSGTSGRPPVLAMEAARDLGMTEDGIVLDLRLEAGELALVLAPEPSRAARCADLASGLDLAAEGQVTFLGYDWSRQPDDIADALRGRIGRVFHNGGWIPYLSLAENILLPLLHHTRTPEPELRDRAAALAHAFGLPGLPLERPTSAPVADLARAACVRAFLGEPMLVLLEDPLQQGRVPDLAAPLRDAVAAARARGAACLWMTSNAMFWGDSSPPSSQRLVLSDRGFRRGRARP</sequence>
<dbReference type="PROSITE" id="PS50893">
    <property type="entry name" value="ABC_TRANSPORTER_2"/>
    <property type="match status" value="1"/>
</dbReference>
<feature type="region of interest" description="Disordered" evidence="1">
    <location>
        <begin position="212"/>
        <end position="234"/>
    </location>
</feature>
<dbReference type="GO" id="GO:0005524">
    <property type="term" value="F:ATP binding"/>
    <property type="evidence" value="ECO:0007669"/>
    <property type="project" value="UniProtKB-KW"/>
</dbReference>
<evidence type="ECO:0000313" key="3">
    <source>
        <dbReference type="EMBL" id="MBR0670569.1"/>
    </source>
</evidence>
<keyword evidence="3" id="KW-0067">ATP-binding</keyword>
<dbReference type="Gene3D" id="3.40.50.300">
    <property type="entry name" value="P-loop containing nucleotide triphosphate hydrolases"/>
    <property type="match status" value="1"/>
</dbReference>
<protein>
    <submittedName>
        <fullName evidence="3">Organic solvent ABC transporter ATP-binding protein</fullName>
    </submittedName>
</protein>
<dbReference type="InterPro" id="IPR003439">
    <property type="entry name" value="ABC_transporter-like_ATP-bd"/>
</dbReference>
<keyword evidence="4" id="KW-1185">Reference proteome</keyword>
<dbReference type="EMBL" id="JAAEDM010000008">
    <property type="protein sequence ID" value="MBR0670569.1"/>
    <property type="molecule type" value="Genomic_DNA"/>
</dbReference>
<keyword evidence="3" id="KW-0547">Nucleotide-binding</keyword>
<comment type="caution">
    <text evidence="3">The sequence shown here is derived from an EMBL/GenBank/DDBJ whole genome shotgun (WGS) entry which is preliminary data.</text>
</comment>
<organism evidence="3 4">
    <name type="scientific">Neoroseomonas soli</name>
    <dbReference type="NCBI Taxonomy" id="1081025"/>
    <lineage>
        <taxon>Bacteria</taxon>
        <taxon>Pseudomonadati</taxon>
        <taxon>Pseudomonadota</taxon>
        <taxon>Alphaproteobacteria</taxon>
        <taxon>Acetobacterales</taxon>
        <taxon>Acetobacteraceae</taxon>
        <taxon>Neoroseomonas</taxon>
    </lineage>
</organism>
<reference evidence="3" key="2">
    <citation type="journal article" date="2021" name="Syst. Appl. Microbiol.">
        <title>Roseomonas hellenica sp. nov., isolated from roots of wild-growing Alkanna tinctoria.</title>
        <authorList>
            <person name="Rat A."/>
            <person name="Naranjo H.D."/>
            <person name="Lebbe L."/>
            <person name="Cnockaert M."/>
            <person name="Krigas N."/>
            <person name="Grigoriadou K."/>
            <person name="Maloupa E."/>
            <person name="Willems A."/>
        </authorList>
    </citation>
    <scope>NUCLEOTIDE SEQUENCE</scope>
    <source>
        <strain evidence="3">LMG 31231</strain>
    </source>
</reference>
<dbReference type="InterPro" id="IPR027417">
    <property type="entry name" value="P-loop_NTPase"/>
</dbReference>
<name>A0A9X9WTU0_9PROT</name>
<feature type="domain" description="ABC transporter" evidence="2">
    <location>
        <begin position="10"/>
        <end position="234"/>
    </location>
</feature>
<gene>
    <name evidence="3" type="ORF">GXW76_05250</name>
</gene>
<dbReference type="GO" id="GO:0016887">
    <property type="term" value="F:ATP hydrolysis activity"/>
    <property type="evidence" value="ECO:0007669"/>
    <property type="project" value="InterPro"/>
</dbReference>
<dbReference type="Proteomes" id="UP001138751">
    <property type="component" value="Unassembled WGS sequence"/>
</dbReference>
<reference evidence="3" key="1">
    <citation type="submission" date="2020-01" db="EMBL/GenBank/DDBJ databases">
        <authorList>
            <person name="Rat A."/>
        </authorList>
    </citation>
    <scope>NUCLEOTIDE SEQUENCE</scope>
    <source>
        <strain evidence="3">LMG 31231</strain>
    </source>
</reference>
<dbReference type="RefSeq" id="WP_211860942.1">
    <property type="nucleotide sequence ID" value="NZ_JAAEDM010000008.1"/>
</dbReference>
<accession>A0A9X9WTU0</accession>